<organism evidence="7 8">
    <name type="scientific">Caballeronia novacaledonica</name>
    <dbReference type="NCBI Taxonomy" id="1544861"/>
    <lineage>
        <taxon>Bacteria</taxon>
        <taxon>Pseudomonadati</taxon>
        <taxon>Pseudomonadota</taxon>
        <taxon>Betaproteobacteria</taxon>
        <taxon>Burkholderiales</taxon>
        <taxon>Burkholderiaceae</taxon>
        <taxon>Caballeronia</taxon>
    </lineage>
</organism>
<evidence type="ECO:0000313" key="8">
    <source>
        <dbReference type="Proteomes" id="UP000238169"/>
    </source>
</evidence>
<dbReference type="InterPro" id="IPR003439">
    <property type="entry name" value="ABC_transporter-like_ATP-bd"/>
</dbReference>
<dbReference type="SUPFAM" id="SSF52540">
    <property type="entry name" value="P-loop containing nucleoside triphosphate hydrolases"/>
    <property type="match status" value="1"/>
</dbReference>
<dbReference type="EMBL" id="OGTP01000004">
    <property type="protein sequence ID" value="SPB14505.1"/>
    <property type="molecule type" value="Genomic_DNA"/>
</dbReference>
<keyword evidence="3" id="KW-0997">Cell inner membrane</keyword>
<dbReference type="FunFam" id="3.40.50.300:FF:000042">
    <property type="entry name" value="Maltose/maltodextrin ABC transporter, ATP-binding protein"/>
    <property type="match status" value="1"/>
</dbReference>
<dbReference type="GO" id="GO:0140359">
    <property type="term" value="F:ABC-type transporter activity"/>
    <property type="evidence" value="ECO:0007669"/>
    <property type="project" value="UniProtKB-ARBA"/>
</dbReference>
<dbReference type="InterPro" id="IPR003593">
    <property type="entry name" value="AAA+_ATPase"/>
</dbReference>
<dbReference type="GO" id="GO:0005524">
    <property type="term" value="F:ATP binding"/>
    <property type="evidence" value="ECO:0007669"/>
    <property type="project" value="UniProtKB-KW"/>
</dbReference>
<dbReference type="GO" id="GO:0043190">
    <property type="term" value="C:ATP-binding cassette (ABC) transporter complex"/>
    <property type="evidence" value="ECO:0007669"/>
    <property type="project" value="InterPro"/>
</dbReference>
<dbReference type="PROSITE" id="PS50893">
    <property type="entry name" value="ABC_TRANSPORTER_2"/>
    <property type="match status" value="1"/>
</dbReference>
<sequence length="351" mass="37774">MVQPASTVVRASPADIELVHVSKRYGDALAVDAIDLRIPGGAYCCLLGPSGCGKTSTLRMIAGHEWVSEGDVLIGGRNVTREQPVARGTAMVFQSYALFPHLSALDNVAFSLKVRGVAKDARSKRAGELLELVAMSAYADRKPAQLSGGQQQRIALARALLNEPRCLLLDEPLSALDPFLRVQMRAELKRWQKALGITFVHVTHSQEEAMALADLVVVMSHGHIEQSGTPFDVFNRPRTEFVARFLGGHNVLGSDGLLFTVRADHLRIAPQGVAPGTSAGDSGLLRIGGLACTVREAEYQGTHLRMTLDPLDGSAELVSMISDADYDAQRAGPGARVTVWWDEQNAHPLAA</sequence>
<dbReference type="InterPro" id="IPR027417">
    <property type="entry name" value="P-loop_NTPase"/>
</dbReference>
<keyword evidence="5" id="KW-0067">ATP-binding</keyword>
<keyword evidence="4" id="KW-0547">Nucleotide-binding</keyword>
<gene>
    <name evidence="7" type="ORF">NOV72_01747</name>
</gene>
<evidence type="ECO:0000256" key="5">
    <source>
        <dbReference type="ARBA" id="ARBA00022840"/>
    </source>
</evidence>
<feature type="domain" description="ABC transporter" evidence="6">
    <location>
        <begin position="16"/>
        <end position="246"/>
    </location>
</feature>
<evidence type="ECO:0000313" key="7">
    <source>
        <dbReference type="EMBL" id="SPB14505.1"/>
    </source>
</evidence>
<keyword evidence="1" id="KW-0813">Transport</keyword>
<dbReference type="SMART" id="SM00382">
    <property type="entry name" value="AAA"/>
    <property type="match status" value="1"/>
</dbReference>
<protein>
    <submittedName>
        <fullName evidence="7">Amino acid ABC transporter substrate-binding protein</fullName>
    </submittedName>
</protein>
<reference evidence="8" key="1">
    <citation type="submission" date="2018-01" db="EMBL/GenBank/DDBJ databases">
        <authorList>
            <person name="Peeters C."/>
        </authorList>
    </citation>
    <scope>NUCLEOTIDE SEQUENCE [LARGE SCALE GENOMIC DNA]</scope>
</reference>
<dbReference type="InterPro" id="IPR050093">
    <property type="entry name" value="ABC_SmlMolc_Importer"/>
</dbReference>
<dbReference type="PANTHER" id="PTHR42781:SF4">
    <property type="entry name" value="SPERMIDINE_PUTRESCINE IMPORT ATP-BINDING PROTEIN POTA"/>
    <property type="match status" value="1"/>
</dbReference>
<dbReference type="Gene3D" id="3.40.50.300">
    <property type="entry name" value="P-loop containing nucleotide triphosphate hydrolases"/>
    <property type="match status" value="1"/>
</dbReference>
<dbReference type="Pfam" id="PF00005">
    <property type="entry name" value="ABC_tran"/>
    <property type="match status" value="1"/>
</dbReference>
<accession>A0A2U3I303</accession>
<dbReference type="PANTHER" id="PTHR42781">
    <property type="entry name" value="SPERMIDINE/PUTRESCINE IMPORT ATP-BINDING PROTEIN POTA"/>
    <property type="match status" value="1"/>
</dbReference>
<dbReference type="PROSITE" id="PS00211">
    <property type="entry name" value="ABC_TRANSPORTER_1"/>
    <property type="match status" value="1"/>
</dbReference>
<evidence type="ECO:0000256" key="1">
    <source>
        <dbReference type="ARBA" id="ARBA00022448"/>
    </source>
</evidence>
<dbReference type="Pfam" id="PF08402">
    <property type="entry name" value="TOBE_2"/>
    <property type="match status" value="1"/>
</dbReference>
<dbReference type="InterPro" id="IPR017871">
    <property type="entry name" value="ABC_transporter-like_CS"/>
</dbReference>
<evidence type="ECO:0000259" key="6">
    <source>
        <dbReference type="PROSITE" id="PS50893"/>
    </source>
</evidence>
<name>A0A2U3I303_9BURK</name>
<dbReference type="GO" id="GO:0016887">
    <property type="term" value="F:ATP hydrolysis activity"/>
    <property type="evidence" value="ECO:0007669"/>
    <property type="project" value="InterPro"/>
</dbReference>
<keyword evidence="2" id="KW-1003">Cell membrane</keyword>
<evidence type="ECO:0000256" key="4">
    <source>
        <dbReference type="ARBA" id="ARBA00022741"/>
    </source>
</evidence>
<proteinExistence type="predicted"/>
<dbReference type="InterPro" id="IPR013611">
    <property type="entry name" value="Transp-assoc_OB_typ2"/>
</dbReference>
<dbReference type="SUPFAM" id="SSF50331">
    <property type="entry name" value="MOP-like"/>
    <property type="match status" value="1"/>
</dbReference>
<dbReference type="AlphaFoldDB" id="A0A2U3I303"/>
<keyword evidence="3" id="KW-0472">Membrane</keyword>
<dbReference type="InterPro" id="IPR008995">
    <property type="entry name" value="Mo/tungstate-bd_C_term_dom"/>
</dbReference>
<dbReference type="OrthoDB" id="5298774at2"/>
<dbReference type="RefSeq" id="WP_106854205.1">
    <property type="nucleotide sequence ID" value="NZ_OGTP01000004.1"/>
</dbReference>
<evidence type="ECO:0000256" key="2">
    <source>
        <dbReference type="ARBA" id="ARBA00022475"/>
    </source>
</evidence>
<evidence type="ECO:0000256" key="3">
    <source>
        <dbReference type="ARBA" id="ARBA00022519"/>
    </source>
</evidence>
<dbReference type="Proteomes" id="UP000238169">
    <property type="component" value="Unassembled WGS sequence"/>
</dbReference>
<keyword evidence="8" id="KW-1185">Reference proteome</keyword>